<dbReference type="InterPro" id="IPR005198">
    <property type="entry name" value="Glyco_hydro_76"/>
</dbReference>
<organism evidence="14 15">
    <name type="scientific">[Torrubiella] hemipterigena</name>
    <dbReference type="NCBI Taxonomy" id="1531966"/>
    <lineage>
        <taxon>Eukaryota</taxon>
        <taxon>Fungi</taxon>
        <taxon>Dikarya</taxon>
        <taxon>Ascomycota</taxon>
        <taxon>Pezizomycotina</taxon>
        <taxon>Sordariomycetes</taxon>
        <taxon>Hypocreomycetidae</taxon>
        <taxon>Hypocreales</taxon>
        <taxon>Clavicipitaceae</taxon>
        <taxon>Clavicipitaceae incertae sedis</taxon>
        <taxon>'Torrubiella' clade</taxon>
    </lineage>
</organism>
<keyword evidence="6 10" id="KW-0378">Hydrolase</keyword>
<dbReference type="STRING" id="1531966.A0A0A1TRU0"/>
<dbReference type="EMBL" id="CDHN01000006">
    <property type="protein sequence ID" value="CEJ94067.1"/>
    <property type="molecule type" value="Genomic_DNA"/>
</dbReference>
<feature type="signal peptide" evidence="13">
    <location>
        <begin position="1"/>
        <end position="23"/>
    </location>
</feature>
<dbReference type="PANTHER" id="PTHR12145">
    <property type="entry name" value="MANNAN ENDO-1,6-ALPHA-MANNOSIDASE DCW1"/>
    <property type="match status" value="1"/>
</dbReference>
<reference evidence="14 15" key="1">
    <citation type="journal article" date="2015" name="Genome Announc.">
        <title>Draft Genome Sequence and Gene Annotation of the Entomopathogenic Fungus Verticillium hemipterigenum.</title>
        <authorList>
            <person name="Horn F."/>
            <person name="Habel A."/>
            <person name="Scharf D.H."/>
            <person name="Dworschak J."/>
            <person name="Brakhage A.A."/>
            <person name="Guthke R."/>
            <person name="Hertweck C."/>
            <person name="Linde J."/>
        </authorList>
    </citation>
    <scope>NUCLEOTIDE SEQUENCE [LARGE SCALE GENOMIC DNA]</scope>
</reference>
<evidence type="ECO:0000313" key="15">
    <source>
        <dbReference type="Proteomes" id="UP000039046"/>
    </source>
</evidence>
<dbReference type="GO" id="GO:0012505">
    <property type="term" value="C:endomembrane system"/>
    <property type="evidence" value="ECO:0007669"/>
    <property type="project" value="UniProtKB-SubCell"/>
</dbReference>
<evidence type="ECO:0000256" key="1">
    <source>
        <dbReference type="ARBA" id="ARBA00001452"/>
    </source>
</evidence>
<evidence type="ECO:0000256" key="5">
    <source>
        <dbReference type="ARBA" id="ARBA00022729"/>
    </source>
</evidence>
<evidence type="ECO:0000256" key="11">
    <source>
        <dbReference type="SAM" id="MobiDB-lite"/>
    </source>
</evidence>
<keyword evidence="9 10" id="KW-0326">Glycosidase</keyword>
<keyword evidence="15" id="KW-1185">Reference proteome</keyword>
<dbReference type="PANTHER" id="PTHR12145:SF36">
    <property type="entry name" value="MANNAN ENDO-1,6-ALPHA-MANNOSIDASE DCW1"/>
    <property type="match status" value="1"/>
</dbReference>
<evidence type="ECO:0000256" key="9">
    <source>
        <dbReference type="ARBA" id="ARBA00023295"/>
    </source>
</evidence>
<comment type="similarity">
    <text evidence="3 10">Belongs to the glycosyl hydrolase 76 family.</text>
</comment>
<keyword evidence="12" id="KW-1133">Transmembrane helix</keyword>
<dbReference type="Pfam" id="PF03663">
    <property type="entry name" value="Glyco_hydro_76"/>
    <property type="match status" value="1"/>
</dbReference>
<keyword evidence="12" id="KW-0812">Transmembrane</keyword>
<feature type="region of interest" description="Disordered" evidence="11">
    <location>
        <begin position="411"/>
        <end position="435"/>
    </location>
</feature>
<comment type="catalytic activity">
    <reaction evidence="1 10">
        <text>Random hydrolysis of (1-&gt;6)-alpha-D-mannosidic linkages in unbranched (1-&gt;6)-mannans.</text>
        <dbReference type="EC" id="3.2.1.101"/>
    </reaction>
</comment>
<dbReference type="Gene3D" id="1.50.10.20">
    <property type="match status" value="1"/>
</dbReference>
<evidence type="ECO:0000256" key="6">
    <source>
        <dbReference type="ARBA" id="ARBA00022801"/>
    </source>
</evidence>
<proteinExistence type="inferred from homology"/>
<feature type="chain" id="PRO_5001990488" description="Mannan endo-1,6-alpha-mannosidase" evidence="13">
    <location>
        <begin position="24"/>
        <end position="466"/>
    </location>
</feature>
<dbReference type="InterPro" id="IPR014480">
    <property type="entry name" value="Mannan-1_6-alpha_mannosidase"/>
</dbReference>
<dbReference type="Proteomes" id="UP000039046">
    <property type="component" value="Unassembled WGS sequence"/>
</dbReference>
<evidence type="ECO:0000256" key="12">
    <source>
        <dbReference type="SAM" id="Phobius"/>
    </source>
</evidence>
<dbReference type="EC" id="3.2.1.101" evidence="4 10"/>
<protein>
    <recommendedName>
        <fullName evidence="4 10">Mannan endo-1,6-alpha-mannosidase</fullName>
        <ecNumber evidence="4 10">3.2.1.101</ecNumber>
    </recommendedName>
</protein>
<dbReference type="HOGENOM" id="CLU_025694_1_2_1"/>
<evidence type="ECO:0000256" key="10">
    <source>
        <dbReference type="PIRNR" id="PIRNR016302"/>
    </source>
</evidence>
<dbReference type="OrthoDB" id="4187847at2759"/>
<feature type="transmembrane region" description="Helical" evidence="12">
    <location>
        <begin position="442"/>
        <end position="464"/>
    </location>
</feature>
<evidence type="ECO:0000256" key="4">
    <source>
        <dbReference type="ARBA" id="ARBA00012350"/>
    </source>
</evidence>
<dbReference type="SUPFAM" id="SSF48208">
    <property type="entry name" value="Six-hairpin glycosidases"/>
    <property type="match status" value="1"/>
</dbReference>
<sequence length="466" mass="50230">MKPSLTAAQAVGAVLAVASVANAQVSPYSIDTPDAIKKTSAQVAWDMLKIYYRGNQTGQILGMLPGPPPVGDYYWWEAGAMWGTLIDYWHFTGDASYNSEIMASMLFQTGDDNNYMPANETKSLGNDDQGFWGMSAMLAAETKFPNPPKDKPQWLALAQAVFNTQASPDRHDGTCGGGIRWQIPFANAGYGYKNSIANGCLFNLGARLARYTGNQTYADVANQTFDWIWKIGFMDHNTYAVYDGATVDTGCKEINKAEFSFNNAIYLQGAAFMYNFTEGQPDVQAQWKARIDGLLDHGMKMFFKNGVAYEPACEGAGTCTTDMLSFKGYVHRWYAQAAQVAPYIAPKVLPLLQSSARAAIATCNLVDYGRQCGFNWAGGKSVGTGCGQQMNVLGATSSLLVTQVDGPVTAKTGGISEGDPNAGQDPNSFERKPKPITTADKAGAGIVTFLLIAIAGGVFGWMSFGF</sequence>
<dbReference type="PIRSF" id="PIRSF016302">
    <property type="entry name" value="Man_a_manosd"/>
    <property type="match status" value="1"/>
</dbReference>
<evidence type="ECO:0000313" key="14">
    <source>
        <dbReference type="EMBL" id="CEJ94067.1"/>
    </source>
</evidence>
<dbReference type="FunFam" id="1.50.10.20:FF:000006">
    <property type="entry name" value="Mannan endo-1,6-alpha-mannosidase"/>
    <property type="match status" value="1"/>
</dbReference>
<keyword evidence="7 12" id="KW-0472">Membrane</keyword>
<dbReference type="InterPro" id="IPR008928">
    <property type="entry name" value="6-hairpin_glycosidase_sf"/>
</dbReference>
<evidence type="ECO:0000256" key="8">
    <source>
        <dbReference type="ARBA" id="ARBA00023180"/>
    </source>
</evidence>
<gene>
    <name evidence="14" type="ORF">VHEMI09621</name>
</gene>
<dbReference type="AlphaFoldDB" id="A0A0A1TRU0"/>
<keyword evidence="5 13" id="KW-0732">Signal</keyword>
<accession>A0A0A1TRU0</accession>
<evidence type="ECO:0000256" key="13">
    <source>
        <dbReference type="SAM" id="SignalP"/>
    </source>
</evidence>
<evidence type="ECO:0000256" key="2">
    <source>
        <dbReference type="ARBA" id="ARBA00004308"/>
    </source>
</evidence>
<evidence type="ECO:0000256" key="3">
    <source>
        <dbReference type="ARBA" id="ARBA00009699"/>
    </source>
</evidence>
<dbReference type="GO" id="GO:0009272">
    <property type="term" value="P:fungal-type cell wall biogenesis"/>
    <property type="evidence" value="ECO:0007669"/>
    <property type="project" value="TreeGrafter"/>
</dbReference>
<evidence type="ECO:0000256" key="7">
    <source>
        <dbReference type="ARBA" id="ARBA00023136"/>
    </source>
</evidence>
<comment type="subcellular location">
    <subcellularLocation>
        <location evidence="2">Endomembrane system</location>
    </subcellularLocation>
</comment>
<keyword evidence="8" id="KW-0325">Glycoprotein</keyword>
<dbReference type="GO" id="GO:0008496">
    <property type="term" value="F:mannan endo-1,6-alpha-mannosidase activity"/>
    <property type="evidence" value="ECO:0007669"/>
    <property type="project" value="UniProtKB-UniRule"/>
</dbReference>
<dbReference type="GO" id="GO:0016052">
    <property type="term" value="P:carbohydrate catabolic process"/>
    <property type="evidence" value="ECO:0007669"/>
    <property type="project" value="InterPro"/>
</dbReference>
<name>A0A0A1TRU0_9HYPO</name>